<name>A0A4Q5CBN4_9FIRM</name>
<dbReference type="RefSeq" id="WP_129794696.1">
    <property type="nucleotide sequence ID" value="NZ_JAKNFB010000005.1"/>
</dbReference>
<comment type="caution">
    <text evidence="1">The sequence shown here is derived from an EMBL/GenBank/DDBJ whole genome shotgun (WGS) entry which is preliminary data.</text>
</comment>
<dbReference type="AlphaFoldDB" id="A0A4Q5CBN4"/>
<gene>
    <name evidence="1" type="ORF">EAI93_02610</name>
</gene>
<dbReference type="EMBL" id="RCYR01000002">
    <property type="protein sequence ID" value="RYS81751.1"/>
    <property type="molecule type" value="Genomic_DNA"/>
</dbReference>
<sequence>MNNDILIIIYRDNYEDMFRAMDELMNYLVDLKDSMSIDKRRATIDICGHIRVTFRCGDVYKMAGLRPNYYETWSWEADKFLAPSAAKCCGKKMPSLEDIAYIIQKEVKENVAND</sequence>
<accession>A0A4Q5CBN4</accession>
<proteinExistence type="predicted"/>
<evidence type="ECO:0000313" key="2">
    <source>
        <dbReference type="Proteomes" id="UP000292665"/>
    </source>
</evidence>
<organism evidence="1 2">
    <name type="scientific">[Ruminococcus] torques</name>
    <dbReference type="NCBI Taxonomy" id="33039"/>
    <lineage>
        <taxon>Bacteria</taxon>
        <taxon>Bacillati</taxon>
        <taxon>Bacillota</taxon>
        <taxon>Clostridia</taxon>
        <taxon>Lachnospirales</taxon>
        <taxon>Lachnospiraceae</taxon>
        <taxon>Mediterraneibacter</taxon>
    </lineage>
</organism>
<protein>
    <submittedName>
        <fullName evidence="1">Uncharacterized protein</fullName>
    </submittedName>
</protein>
<reference evidence="1 2" key="1">
    <citation type="journal article" date="2019" name="Science, e1252229">
        <title>Invertible promoters mediate bacterial phase variation, antibiotic resistance, and host adaptation in the gut.</title>
        <authorList>
            <person name="Jiang X."/>
            <person name="Hall A.B."/>
            <person name="Arthur T.D."/>
            <person name="Plichta D.R."/>
            <person name="Covington C.T."/>
            <person name="Poyet M."/>
            <person name="Crothers J."/>
            <person name="Moses P.L."/>
            <person name="Tolonen A.C."/>
            <person name="Vlamakis H."/>
            <person name="Alm E.J."/>
            <person name="Xavier R.J."/>
        </authorList>
    </citation>
    <scope>NUCLEOTIDE SEQUENCE [LARGE SCALE GENOMIC DNA]</scope>
    <source>
        <strain evidence="2">aa_0143</strain>
    </source>
</reference>
<evidence type="ECO:0000313" key="1">
    <source>
        <dbReference type="EMBL" id="RYS81751.1"/>
    </source>
</evidence>
<dbReference type="Proteomes" id="UP000292665">
    <property type="component" value="Unassembled WGS sequence"/>
</dbReference>